<feature type="compositionally biased region" description="Polar residues" evidence="2">
    <location>
        <begin position="153"/>
        <end position="167"/>
    </location>
</feature>
<sequence>MARSPRPAALNSLGVTTPTTKTRPSDLPLRNYIPLIVNTNASSTGITLNTPEETPGLSELETPHSVGIAPSTPSSVIVELGDGSRRAPGSAADTVAQVFSSYSRSQPRSGRSEVDDLSRSTPTPRTGRSQSATRLQSTRRKVSITREVAFGERNNSSGHPTVQSPPTTVEKELLAENRSLQQRISALQRTERDLLKDNHELAHQLASFKQHYDTRRRQWRDSYRLKEKAFEARIKDLEAQAAQYEERLAYISPNSPSGDTIVSDADIISWFAERGAAWQSWARDYASRNPNRLRSELHPTQLLELCDSAKGFIRISENKQLPPELLAGLCGNGVETNCIILDAMLSNFIVTEILQSPFWVFAALSNDNLELESPCISRNAVSPVGFRMDLAMWNNVVPLRSAGFQHPVKLSHLAPEPPNARQPPPLITSMYSLTTKTTGSFAATNAFRVPSQEDMEGVYNFLGNIKKNAKDAHTWRSQLARILFEGGIGLNPNDVKGEDCRKLATSRQAFARKLKERFLRGAARFLLQDQDAIGIEELERRLVDELDMALRFSCQIWSRRDPLVFRGLSDLIGTKVHLIE</sequence>
<evidence type="ECO:0000313" key="3">
    <source>
        <dbReference type="EMBL" id="KAK3358740.1"/>
    </source>
</evidence>
<feature type="compositionally biased region" description="Polar residues" evidence="2">
    <location>
        <begin position="119"/>
        <end position="136"/>
    </location>
</feature>
<feature type="region of interest" description="Disordered" evidence="2">
    <location>
        <begin position="44"/>
        <end position="73"/>
    </location>
</feature>
<accession>A0AAJ0HNW9</accession>
<proteinExistence type="predicted"/>
<keyword evidence="4" id="KW-1185">Reference proteome</keyword>
<dbReference type="EMBL" id="JAUIQD010000002">
    <property type="protein sequence ID" value="KAK3358740.1"/>
    <property type="molecule type" value="Genomic_DNA"/>
</dbReference>
<dbReference type="Proteomes" id="UP001275084">
    <property type="component" value="Unassembled WGS sequence"/>
</dbReference>
<organism evidence="3 4">
    <name type="scientific">Lasiosphaeria hispida</name>
    <dbReference type="NCBI Taxonomy" id="260671"/>
    <lineage>
        <taxon>Eukaryota</taxon>
        <taxon>Fungi</taxon>
        <taxon>Dikarya</taxon>
        <taxon>Ascomycota</taxon>
        <taxon>Pezizomycotina</taxon>
        <taxon>Sordariomycetes</taxon>
        <taxon>Sordariomycetidae</taxon>
        <taxon>Sordariales</taxon>
        <taxon>Lasiosphaeriaceae</taxon>
        <taxon>Lasiosphaeria</taxon>
    </lineage>
</organism>
<evidence type="ECO:0000313" key="4">
    <source>
        <dbReference type="Proteomes" id="UP001275084"/>
    </source>
</evidence>
<evidence type="ECO:0000256" key="2">
    <source>
        <dbReference type="SAM" id="MobiDB-lite"/>
    </source>
</evidence>
<gene>
    <name evidence="3" type="ORF">B0T25DRAFT_563814</name>
</gene>
<reference evidence="3" key="1">
    <citation type="journal article" date="2023" name="Mol. Phylogenet. Evol.">
        <title>Genome-scale phylogeny and comparative genomics of the fungal order Sordariales.</title>
        <authorList>
            <person name="Hensen N."/>
            <person name="Bonometti L."/>
            <person name="Westerberg I."/>
            <person name="Brannstrom I.O."/>
            <person name="Guillou S."/>
            <person name="Cros-Aarteil S."/>
            <person name="Calhoun S."/>
            <person name="Haridas S."/>
            <person name="Kuo A."/>
            <person name="Mondo S."/>
            <person name="Pangilinan J."/>
            <person name="Riley R."/>
            <person name="LaButti K."/>
            <person name="Andreopoulos B."/>
            <person name="Lipzen A."/>
            <person name="Chen C."/>
            <person name="Yan M."/>
            <person name="Daum C."/>
            <person name="Ng V."/>
            <person name="Clum A."/>
            <person name="Steindorff A."/>
            <person name="Ohm R.A."/>
            <person name="Martin F."/>
            <person name="Silar P."/>
            <person name="Natvig D.O."/>
            <person name="Lalanne C."/>
            <person name="Gautier V."/>
            <person name="Ament-Velasquez S.L."/>
            <person name="Kruys A."/>
            <person name="Hutchinson M.I."/>
            <person name="Powell A.J."/>
            <person name="Barry K."/>
            <person name="Miller A.N."/>
            <person name="Grigoriev I.V."/>
            <person name="Debuchy R."/>
            <person name="Gladieux P."/>
            <person name="Hiltunen Thoren M."/>
            <person name="Johannesson H."/>
        </authorList>
    </citation>
    <scope>NUCLEOTIDE SEQUENCE</scope>
    <source>
        <strain evidence="3">CBS 955.72</strain>
    </source>
</reference>
<feature type="compositionally biased region" description="Polar residues" evidence="2">
    <location>
        <begin position="13"/>
        <end position="22"/>
    </location>
</feature>
<name>A0AAJ0HNW9_9PEZI</name>
<feature type="region of interest" description="Disordered" evidence="2">
    <location>
        <begin position="100"/>
        <end position="167"/>
    </location>
</feature>
<protein>
    <submittedName>
        <fullName evidence="3">Uncharacterized protein</fullName>
    </submittedName>
</protein>
<comment type="caution">
    <text evidence="3">The sequence shown here is derived from an EMBL/GenBank/DDBJ whole genome shotgun (WGS) entry which is preliminary data.</text>
</comment>
<feature type="compositionally biased region" description="Polar residues" evidence="2">
    <location>
        <begin position="100"/>
        <end position="109"/>
    </location>
</feature>
<feature type="region of interest" description="Disordered" evidence="2">
    <location>
        <begin position="1"/>
        <end position="26"/>
    </location>
</feature>
<evidence type="ECO:0000256" key="1">
    <source>
        <dbReference type="SAM" id="Coils"/>
    </source>
</evidence>
<feature type="coiled-coil region" evidence="1">
    <location>
        <begin position="170"/>
        <end position="247"/>
    </location>
</feature>
<dbReference type="AlphaFoldDB" id="A0AAJ0HNW9"/>
<keyword evidence="1" id="KW-0175">Coiled coil</keyword>
<reference evidence="3" key="2">
    <citation type="submission" date="2023-06" db="EMBL/GenBank/DDBJ databases">
        <authorList>
            <consortium name="Lawrence Berkeley National Laboratory"/>
            <person name="Haridas S."/>
            <person name="Hensen N."/>
            <person name="Bonometti L."/>
            <person name="Westerberg I."/>
            <person name="Brannstrom I.O."/>
            <person name="Guillou S."/>
            <person name="Cros-Aarteil S."/>
            <person name="Calhoun S."/>
            <person name="Kuo A."/>
            <person name="Mondo S."/>
            <person name="Pangilinan J."/>
            <person name="Riley R."/>
            <person name="Labutti K."/>
            <person name="Andreopoulos B."/>
            <person name="Lipzen A."/>
            <person name="Chen C."/>
            <person name="Yanf M."/>
            <person name="Daum C."/>
            <person name="Ng V."/>
            <person name="Clum A."/>
            <person name="Steindorff A."/>
            <person name="Ohm R."/>
            <person name="Martin F."/>
            <person name="Silar P."/>
            <person name="Natvig D."/>
            <person name="Lalanne C."/>
            <person name="Gautier V."/>
            <person name="Ament-Velasquez S.L."/>
            <person name="Kruys A."/>
            <person name="Hutchinson M.I."/>
            <person name="Powell A.J."/>
            <person name="Barry K."/>
            <person name="Miller A.N."/>
            <person name="Grigoriev I.V."/>
            <person name="Debuchy R."/>
            <person name="Gladieux P."/>
            <person name="Thoren M.H."/>
            <person name="Johannesson H."/>
        </authorList>
    </citation>
    <scope>NUCLEOTIDE SEQUENCE</scope>
    <source>
        <strain evidence="3">CBS 955.72</strain>
    </source>
</reference>